<proteinExistence type="predicted"/>
<evidence type="ECO:0000313" key="2">
    <source>
        <dbReference type="Proteomes" id="UP000661649"/>
    </source>
</evidence>
<accession>A0ABR7PC39</accession>
<comment type="caution">
    <text evidence="1">The sequence shown here is derived from an EMBL/GenBank/DDBJ whole genome shotgun (WGS) entry which is preliminary data.</text>
</comment>
<dbReference type="RefSeq" id="WP_187558531.1">
    <property type="nucleotide sequence ID" value="NZ_JACRTP010000002.1"/>
</dbReference>
<organism evidence="1 2">
    <name type="scientific">Blautia stercoris</name>
    <dbReference type="NCBI Taxonomy" id="871664"/>
    <lineage>
        <taxon>Bacteria</taxon>
        <taxon>Bacillati</taxon>
        <taxon>Bacillota</taxon>
        <taxon>Clostridia</taxon>
        <taxon>Lachnospirales</taxon>
        <taxon>Lachnospiraceae</taxon>
        <taxon>Blautia</taxon>
    </lineage>
</organism>
<dbReference type="EMBL" id="JACRTP010000002">
    <property type="protein sequence ID" value="MBC8628441.1"/>
    <property type="molecule type" value="Genomic_DNA"/>
</dbReference>
<protein>
    <submittedName>
        <fullName evidence="1">Uncharacterized protein</fullName>
    </submittedName>
</protein>
<evidence type="ECO:0000313" key="1">
    <source>
        <dbReference type="EMBL" id="MBC8628441.1"/>
    </source>
</evidence>
<gene>
    <name evidence="1" type="ORF">H8712_07390</name>
</gene>
<name>A0ABR7PC39_9FIRM</name>
<reference evidence="1 2" key="1">
    <citation type="submission" date="2020-08" db="EMBL/GenBank/DDBJ databases">
        <title>Genome public.</title>
        <authorList>
            <person name="Liu C."/>
            <person name="Sun Q."/>
        </authorList>
    </citation>
    <scope>NUCLEOTIDE SEQUENCE [LARGE SCALE GENOMIC DNA]</scope>
    <source>
        <strain evidence="1 2">3_YM_SP_D4_24.mj</strain>
    </source>
</reference>
<dbReference type="Proteomes" id="UP000661649">
    <property type="component" value="Unassembled WGS sequence"/>
</dbReference>
<sequence>MESMRDINRVMEREIAKGSCHLKLDHIEFGDYSYQEITSKEKLMEVLSYLLRIGDFKQYAGKTILNNVYMDLRGKKPIFKRTRTAVERNNIFATIRRYAKKLKPQYNGDVYLETVRCYFDIPQENLGKCRYTYQGNETYAFPMSDKYIMALYTHCLVTRKAVATQGVQIKGFTEKEYGMVRLENVGDVLFQALLWDRTKREGQILCTDFCSIFIL</sequence>
<keyword evidence="2" id="KW-1185">Reference proteome</keyword>